<comment type="cofactor">
    <cofactor evidence="3">
        <name>Zn(2+)</name>
        <dbReference type="ChEBI" id="CHEBI:29105"/>
    </cofactor>
    <text evidence="3">Binds 1 divalent metal cation per subunit.</text>
</comment>
<evidence type="ECO:0000256" key="3">
    <source>
        <dbReference type="PIRSR" id="PIRSR605511-2"/>
    </source>
</evidence>
<keyword evidence="6" id="KW-0378">Hydrolase</keyword>
<dbReference type="GO" id="GO:0004341">
    <property type="term" value="F:gluconolactonase activity"/>
    <property type="evidence" value="ECO:0007669"/>
    <property type="project" value="TreeGrafter"/>
</dbReference>
<proteinExistence type="inferred from homology"/>
<dbReference type="GO" id="GO:0019853">
    <property type="term" value="P:L-ascorbic acid biosynthetic process"/>
    <property type="evidence" value="ECO:0007669"/>
    <property type="project" value="TreeGrafter"/>
</dbReference>
<comment type="similarity">
    <text evidence="1">Belongs to the SMP-30/CGR1 family.</text>
</comment>
<dbReference type="GO" id="GO:0005509">
    <property type="term" value="F:calcium ion binding"/>
    <property type="evidence" value="ECO:0007669"/>
    <property type="project" value="TreeGrafter"/>
</dbReference>
<dbReference type="Gene3D" id="2.120.10.30">
    <property type="entry name" value="TolB, C-terminal domain"/>
    <property type="match status" value="1"/>
</dbReference>
<feature type="binding site" evidence="3">
    <location>
        <position position="200"/>
    </location>
    <ligand>
        <name>a divalent metal cation</name>
        <dbReference type="ChEBI" id="CHEBI:60240"/>
    </ligand>
</feature>
<dbReference type="InterPro" id="IPR005511">
    <property type="entry name" value="SMP-30"/>
</dbReference>
<dbReference type="Pfam" id="PF08450">
    <property type="entry name" value="SGL"/>
    <property type="match status" value="1"/>
</dbReference>
<dbReference type="InterPro" id="IPR011042">
    <property type="entry name" value="6-blade_b-propeller_TolB-like"/>
</dbReference>
<gene>
    <name evidence="6" type="ORF">Q4535_04675</name>
</gene>
<dbReference type="SUPFAM" id="SSF63829">
    <property type="entry name" value="Calcium-dependent phosphotriesterase"/>
    <property type="match status" value="1"/>
</dbReference>
<feature type="binding site" evidence="3">
    <location>
        <position position="102"/>
    </location>
    <ligand>
        <name>substrate</name>
    </ligand>
</feature>
<dbReference type="AlphaFoldDB" id="A0AAP4X0V1"/>
<feature type="binding site" evidence="3">
    <location>
        <position position="16"/>
    </location>
    <ligand>
        <name>a divalent metal cation</name>
        <dbReference type="ChEBI" id="CHEBI:60240"/>
    </ligand>
</feature>
<dbReference type="EMBL" id="JAUORK010000004">
    <property type="protein sequence ID" value="MDO6671408.1"/>
    <property type="molecule type" value="Genomic_DNA"/>
</dbReference>
<dbReference type="PRINTS" id="PR01790">
    <property type="entry name" value="SMP30FAMILY"/>
</dbReference>
<evidence type="ECO:0000256" key="2">
    <source>
        <dbReference type="PIRSR" id="PIRSR605511-1"/>
    </source>
</evidence>
<protein>
    <submittedName>
        <fullName evidence="6">SMP-30/gluconolactonase/LRE family protein</fullName>
        <ecNumber evidence="6">3.1.1.99</ecNumber>
    </submittedName>
</protein>
<organism evidence="6 7">
    <name type="scientific">Cobetia amphilecti</name>
    <dbReference type="NCBI Taxonomy" id="1055104"/>
    <lineage>
        <taxon>Bacteria</taxon>
        <taxon>Pseudomonadati</taxon>
        <taxon>Pseudomonadota</taxon>
        <taxon>Gammaproteobacteria</taxon>
        <taxon>Oceanospirillales</taxon>
        <taxon>Halomonadaceae</taxon>
        <taxon>Cobetia</taxon>
    </lineage>
</organism>
<evidence type="ECO:0000259" key="5">
    <source>
        <dbReference type="Pfam" id="PF08450"/>
    </source>
</evidence>
<evidence type="ECO:0000256" key="4">
    <source>
        <dbReference type="SAM" id="MobiDB-lite"/>
    </source>
</evidence>
<accession>A0AAP4X0V1</accession>
<feature type="binding site" evidence="3">
    <location>
        <position position="149"/>
    </location>
    <ligand>
        <name>a divalent metal cation</name>
        <dbReference type="ChEBI" id="CHEBI:60240"/>
    </ligand>
</feature>
<keyword evidence="3" id="KW-0479">Metal-binding</keyword>
<dbReference type="RefSeq" id="WP_303593051.1">
    <property type="nucleotide sequence ID" value="NZ_JAUORK010000004.1"/>
</dbReference>
<evidence type="ECO:0000256" key="1">
    <source>
        <dbReference type="ARBA" id="ARBA00008853"/>
    </source>
</evidence>
<dbReference type="PANTHER" id="PTHR10907">
    <property type="entry name" value="REGUCALCIN"/>
    <property type="match status" value="1"/>
</dbReference>
<feature type="active site" description="Proton donor/acceptor" evidence="2">
    <location>
        <position position="200"/>
    </location>
</feature>
<evidence type="ECO:0000313" key="7">
    <source>
        <dbReference type="Proteomes" id="UP001170481"/>
    </source>
</evidence>
<feature type="region of interest" description="Disordered" evidence="4">
    <location>
        <begin position="294"/>
        <end position="318"/>
    </location>
</feature>
<name>A0AAP4X0V1_9GAMM</name>
<dbReference type="Proteomes" id="UP001170481">
    <property type="component" value="Unassembled WGS sequence"/>
</dbReference>
<dbReference type="InterPro" id="IPR013658">
    <property type="entry name" value="SGL"/>
</dbReference>
<reference evidence="6" key="1">
    <citation type="submission" date="2023-07" db="EMBL/GenBank/DDBJ databases">
        <title>Genome content predicts the carbon catabolic preferences of heterotrophic bacteria.</title>
        <authorList>
            <person name="Gralka M."/>
        </authorList>
    </citation>
    <scope>NUCLEOTIDE SEQUENCE</scope>
    <source>
        <strain evidence="6">C2R13</strain>
    </source>
</reference>
<keyword evidence="3" id="KW-0862">Zinc</keyword>
<sequence>MAEIELLIETRAELGESPVWDASRNSLLWADLYAPAIERYCLSDGKRERRVLPETLGAFGRCADGRLIVAMRSGIHLLDFESGALEFLACPPGEPLAGTRFNDGKVAPNGQFLIGTMDEASRSRPLGHFYSVTPERETHCLQSGLIVANGLAWSADGRRMHFADTRRDTIHVADYCPENGVMGTPRVFAETQPALHGRPDGGAMDMAGGYWSAGVFGGVLNYWDAQGRLARQVRLPCPGPTMPCFGGADMTTLFVTTLRKGMSPEALAAAPLSGSVFALEVEVPGVPIATFASRSPASPDVLNGERSPSLDTTREPHA</sequence>
<dbReference type="EC" id="3.1.1.99" evidence="6"/>
<evidence type="ECO:0000313" key="6">
    <source>
        <dbReference type="EMBL" id="MDO6671408.1"/>
    </source>
</evidence>
<dbReference type="PANTHER" id="PTHR10907:SF47">
    <property type="entry name" value="REGUCALCIN"/>
    <property type="match status" value="1"/>
</dbReference>
<comment type="caution">
    <text evidence="6">The sequence shown here is derived from an EMBL/GenBank/DDBJ whole genome shotgun (WGS) entry which is preliminary data.</text>
</comment>
<feature type="domain" description="SMP-30/Gluconolactonase/LRE-like region" evidence="5">
    <location>
        <begin position="14"/>
        <end position="258"/>
    </location>
</feature>
<feature type="binding site" evidence="3">
    <location>
        <position position="100"/>
    </location>
    <ligand>
        <name>substrate</name>
    </ligand>
</feature>